<dbReference type="Pfam" id="PF19754">
    <property type="entry name" value="DUF6241"/>
    <property type="match status" value="1"/>
</dbReference>
<name>G3MB13_9CAUD</name>
<evidence type="ECO:0000313" key="2">
    <source>
        <dbReference type="EMBL" id="AEO93878.1"/>
    </source>
</evidence>
<keyword evidence="1" id="KW-1133">Transmembrane helix</keyword>
<dbReference type="GeneID" id="18563843"/>
<gene>
    <name evidence="2" type="primary">633</name>
    <name evidence="2" type="ORF">G_633</name>
</gene>
<sequence length="175" mass="20424">MEKRVNKFSKDPTKIRLYLLIGLLMVLIASLVLIFMVENVLDDTTVAVDTEAQKTLDKAYEDKSYMSFNVTEEDFQNMLHKMTHQKVIATLKYGSIKLTEKNVKGMLVILDQNEYKHEDLYREILNEWEENDFSNIIENHNDVWELLGEPDGKAISKASGSKERKFIEKNFKQND</sequence>
<keyword evidence="1" id="KW-0812">Transmembrane</keyword>
<reference evidence="2 3" key="1">
    <citation type="submission" date="2011-09" db="EMBL/GenBank/DDBJ databases">
        <authorList>
            <person name="Pope W.H."/>
            <person name="Pedulla M.L."/>
            <person name="Ford M.E."/>
            <person name="Peebles C.L."/>
            <person name="Hatfull G.H."/>
            <person name="Hendrix R.W."/>
        </authorList>
    </citation>
    <scope>NUCLEOTIDE SEQUENCE [LARGE SCALE GENOMIC DNA]</scope>
    <source>
        <strain evidence="2">G</strain>
    </source>
</reference>
<dbReference type="RefSeq" id="YP_009015925.1">
    <property type="nucleotide sequence ID" value="NC_023719.1"/>
</dbReference>
<keyword evidence="3" id="KW-1185">Reference proteome</keyword>
<protein>
    <submittedName>
        <fullName evidence="2">Gp633</fullName>
    </submittedName>
</protein>
<dbReference type="KEGG" id="vg:18563843"/>
<organism evidence="2 3">
    <name type="scientific">Bacillus phage G</name>
    <dbReference type="NCBI Taxonomy" id="2884420"/>
    <lineage>
        <taxon>Viruses</taxon>
        <taxon>Duplodnaviria</taxon>
        <taxon>Heunggongvirae</taxon>
        <taxon>Uroviricota</taxon>
        <taxon>Caudoviricetes</taxon>
        <taxon>Donellivirus</taxon>
        <taxon>Donellivirus gee</taxon>
    </lineage>
</organism>
<evidence type="ECO:0000256" key="1">
    <source>
        <dbReference type="SAM" id="Phobius"/>
    </source>
</evidence>
<accession>G3MB13</accession>
<dbReference type="EMBL" id="JN638751">
    <property type="protein sequence ID" value="AEO93878.1"/>
    <property type="molecule type" value="Genomic_DNA"/>
</dbReference>
<dbReference type="OrthoDB" id="37326at10239"/>
<dbReference type="InterPro" id="IPR046208">
    <property type="entry name" value="DUF6241"/>
</dbReference>
<feature type="transmembrane region" description="Helical" evidence="1">
    <location>
        <begin position="17"/>
        <end position="37"/>
    </location>
</feature>
<proteinExistence type="predicted"/>
<evidence type="ECO:0000313" key="3">
    <source>
        <dbReference type="Proteomes" id="UP000009273"/>
    </source>
</evidence>
<keyword evidence="1" id="KW-0472">Membrane</keyword>
<dbReference type="Proteomes" id="UP000009273">
    <property type="component" value="Segment"/>
</dbReference>